<comment type="caution">
    <text evidence="14">The sequence shown here is derived from an EMBL/GenBank/DDBJ whole genome shotgun (WGS) entry which is preliminary data.</text>
</comment>
<evidence type="ECO:0000256" key="6">
    <source>
        <dbReference type="ARBA" id="ARBA00022723"/>
    </source>
</evidence>
<organism evidence="14 15">
    <name type="scientific">Lasius niger</name>
    <name type="common">Black garden ant</name>
    <dbReference type="NCBI Taxonomy" id="67767"/>
    <lineage>
        <taxon>Eukaryota</taxon>
        <taxon>Metazoa</taxon>
        <taxon>Ecdysozoa</taxon>
        <taxon>Arthropoda</taxon>
        <taxon>Hexapoda</taxon>
        <taxon>Insecta</taxon>
        <taxon>Pterygota</taxon>
        <taxon>Neoptera</taxon>
        <taxon>Endopterygota</taxon>
        <taxon>Hymenoptera</taxon>
        <taxon>Apocrita</taxon>
        <taxon>Aculeata</taxon>
        <taxon>Formicoidea</taxon>
        <taxon>Formicidae</taxon>
        <taxon>Formicinae</taxon>
        <taxon>Lasius</taxon>
        <taxon>Lasius</taxon>
    </lineage>
</organism>
<evidence type="ECO:0000256" key="7">
    <source>
        <dbReference type="ARBA" id="ARBA00023004"/>
    </source>
</evidence>
<dbReference type="Gene3D" id="1.20.930.80">
    <property type="match status" value="1"/>
</dbReference>
<dbReference type="CDD" id="cd07322">
    <property type="entry name" value="PriL_PriS_Eukaryotic"/>
    <property type="match status" value="1"/>
</dbReference>
<feature type="domain" description="DNA primase large subunit C-terminal" evidence="13">
    <location>
        <begin position="286"/>
        <end position="452"/>
    </location>
</feature>
<keyword evidence="3 10" id="KW-0004">4Fe-4S</keyword>
<dbReference type="AlphaFoldDB" id="A0A0J7KPA8"/>
<feature type="region of interest" description="Disordered" evidence="12">
    <location>
        <begin position="463"/>
        <end position="522"/>
    </location>
</feature>
<dbReference type="Pfam" id="PF26466">
    <property type="entry name" value="DNA_primase_lrg_N"/>
    <property type="match status" value="1"/>
</dbReference>
<keyword evidence="5 10" id="KW-0235">DNA replication</keyword>
<evidence type="ECO:0000256" key="12">
    <source>
        <dbReference type="SAM" id="MobiDB-lite"/>
    </source>
</evidence>
<keyword evidence="4 10" id="KW-0639">Primosome</keyword>
<comment type="cofactor">
    <cofactor evidence="10">
        <name>[4Fe-4S] cluster</name>
        <dbReference type="ChEBI" id="CHEBI:49883"/>
    </cofactor>
    <text evidence="10">Binds 1 [4Fe-4S] cluster.</text>
</comment>
<reference evidence="14 15" key="1">
    <citation type="submission" date="2015-04" db="EMBL/GenBank/DDBJ databases">
        <title>Lasius niger genome sequencing.</title>
        <authorList>
            <person name="Konorov E.A."/>
            <person name="Nikitin M.A."/>
            <person name="Kirill M.V."/>
            <person name="Chang P."/>
        </authorList>
    </citation>
    <scope>NUCLEOTIDE SEQUENCE [LARGE SCALE GENOMIC DNA]</scope>
    <source>
        <tissue evidence="14">Whole</tissue>
    </source>
</reference>
<dbReference type="GO" id="GO:0003677">
    <property type="term" value="F:DNA binding"/>
    <property type="evidence" value="ECO:0007669"/>
    <property type="project" value="UniProtKB-UniRule"/>
</dbReference>
<name>A0A0J7KPA8_LASNI</name>
<evidence type="ECO:0000256" key="10">
    <source>
        <dbReference type="PIRNR" id="PIRNR009449"/>
    </source>
</evidence>
<dbReference type="STRING" id="67767.A0A0J7KPA8"/>
<dbReference type="InterPro" id="IPR058560">
    <property type="entry name" value="DNA_primase_C"/>
</dbReference>
<feature type="binding site" evidence="11">
    <location>
        <position position="389"/>
    </location>
    <ligand>
        <name>[4Fe-4S] cluster</name>
        <dbReference type="ChEBI" id="CHEBI:49883"/>
    </ligand>
</feature>
<dbReference type="InterPro" id="IPR016558">
    <property type="entry name" value="DNA_primase_lsu_euk"/>
</dbReference>
<sequence length="571" mass="65419">MDYKARRRHTVADTNGPENDYPHDIQMYDIPPMGEMSLEEFQELGFDRLKALRMVETTNCRSDLKTLEDRKKALCDSLKSDGLKYYANLLYADGSNPQSEEHLQTRRKDHISHFILRLVYCHDVEQTKWFINQEVEFFKLRFNSLEKKGIEHLLSISNMDCLSISQNEKLELKEELILSSGKVTNIDIADIYKVPFEKVIDLVRGRKVYLKAGMAYVTHMDLSSVFICYFRENLIAGLESARIFYNNISDDERLTRYLTGLPSAFSGMARVVWSTTATPIDKLHDLSKTSYPLCMRTLHEALCTNSHLKNSGRMQYGLFLKGIGVTLEDALRFWRDAFSKKTDGAAFDKKYAYSIRHYFGKEGRQTNYTPYGCQKVISSSVGPGEYHGCPFKHMDRDSLCQKLTSHGAFASNMTEILDLAKDGQYHLACAKYFEVMHNKPASKPLLHPNAYFAESRAILTEDDSNDKDFDNKDKFSQNTIGTPGGLSSRKSDRYSTPSRNSDFTGTPKRNDKFGTPSRNADKIDTPLTKVQRTNYYTPSKKTKMTPVNIAEMLNDDDFTDFMDVDVMDQKN</sequence>
<dbReference type="Pfam" id="PF04104">
    <property type="entry name" value="DNA_primase_lrg"/>
    <property type="match status" value="1"/>
</dbReference>
<evidence type="ECO:0000256" key="2">
    <source>
        <dbReference type="ARBA" id="ARBA00019038"/>
    </source>
</evidence>
<dbReference type="PaxDb" id="67767-A0A0J7KPA8"/>
<evidence type="ECO:0000256" key="9">
    <source>
        <dbReference type="ARBA" id="ARBA00023125"/>
    </source>
</evidence>
<comment type="similarity">
    <text evidence="1 10">Belongs to the eukaryotic-type primase large subunit family.</text>
</comment>
<keyword evidence="8 10" id="KW-0411">Iron-sulfur</keyword>
<comment type="function">
    <text evidence="10">DNA primase is the polymerase that synthesizes small RNA primers for the Okazaki fragments made during discontinuous DNA replication.</text>
</comment>
<keyword evidence="6 10" id="KW-0479">Metal-binding</keyword>
<evidence type="ECO:0000256" key="1">
    <source>
        <dbReference type="ARBA" id="ARBA00010564"/>
    </source>
</evidence>
<dbReference type="GO" id="GO:0006269">
    <property type="term" value="P:DNA replication, synthesis of primer"/>
    <property type="evidence" value="ECO:0007669"/>
    <property type="project" value="UniProtKB-KW"/>
</dbReference>
<evidence type="ECO:0000256" key="8">
    <source>
        <dbReference type="ARBA" id="ARBA00023014"/>
    </source>
</evidence>
<keyword evidence="9 10" id="KW-0238">DNA-binding</keyword>
<dbReference type="Proteomes" id="UP000036403">
    <property type="component" value="Unassembled WGS sequence"/>
</dbReference>
<evidence type="ECO:0000256" key="11">
    <source>
        <dbReference type="PIRSR" id="PIRSR009449-1"/>
    </source>
</evidence>
<keyword evidence="7 10" id="KW-0408">Iron</keyword>
<feature type="binding site" evidence="11">
    <location>
        <position position="429"/>
    </location>
    <ligand>
        <name>[4Fe-4S] cluster</name>
        <dbReference type="ChEBI" id="CHEBI:49883"/>
    </ligand>
</feature>
<evidence type="ECO:0000256" key="3">
    <source>
        <dbReference type="ARBA" id="ARBA00022485"/>
    </source>
</evidence>
<dbReference type="GO" id="GO:0006270">
    <property type="term" value="P:DNA replication initiation"/>
    <property type="evidence" value="ECO:0007669"/>
    <property type="project" value="TreeGrafter"/>
</dbReference>
<dbReference type="InterPro" id="IPR007238">
    <property type="entry name" value="DNA_primase_lsu_euk/arc"/>
</dbReference>
<feature type="compositionally biased region" description="Basic and acidic residues" evidence="12">
    <location>
        <begin position="466"/>
        <end position="475"/>
    </location>
</feature>
<feature type="binding site" evidence="11">
    <location>
        <position position="373"/>
    </location>
    <ligand>
        <name>[4Fe-4S] cluster</name>
        <dbReference type="ChEBI" id="CHEBI:49883"/>
    </ligand>
</feature>
<dbReference type="GO" id="GO:0005658">
    <property type="term" value="C:alpha DNA polymerase:primase complex"/>
    <property type="evidence" value="ECO:0007669"/>
    <property type="project" value="UniProtKB-ARBA"/>
</dbReference>
<dbReference type="GO" id="GO:0046872">
    <property type="term" value="F:metal ion binding"/>
    <property type="evidence" value="ECO:0007669"/>
    <property type="project" value="UniProtKB-UniRule"/>
</dbReference>
<dbReference type="PANTHER" id="PTHR10537">
    <property type="entry name" value="DNA PRIMASE LARGE SUBUNIT"/>
    <property type="match status" value="1"/>
</dbReference>
<evidence type="ECO:0000259" key="13">
    <source>
        <dbReference type="Pfam" id="PF04104"/>
    </source>
</evidence>
<feature type="region of interest" description="Disordered" evidence="12">
    <location>
        <begin position="1"/>
        <end position="24"/>
    </location>
</feature>
<dbReference type="GO" id="GO:0051539">
    <property type="term" value="F:4 iron, 4 sulfur cluster binding"/>
    <property type="evidence" value="ECO:0007669"/>
    <property type="project" value="UniProtKB-UniRule"/>
</dbReference>
<feature type="binding site" evidence="11">
    <location>
        <position position="294"/>
    </location>
    <ligand>
        <name>[4Fe-4S] cluster</name>
        <dbReference type="ChEBI" id="CHEBI:49883"/>
    </ligand>
</feature>
<evidence type="ECO:0000313" key="15">
    <source>
        <dbReference type="Proteomes" id="UP000036403"/>
    </source>
</evidence>
<keyword evidence="15" id="KW-1185">Reference proteome</keyword>
<gene>
    <name evidence="14" type="ORF">RF55_7973</name>
</gene>
<evidence type="ECO:0000256" key="4">
    <source>
        <dbReference type="ARBA" id="ARBA00022515"/>
    </source>
</evidence>
<dbReference type="EMBL" id="LBMM01004780">
    <property type="protein sequence ID" value="KMQ92091.1"/>
    <property type="molecule type" value="Genomic_DNA"/>
</dbReference>
<dbReference type="PIRSF" id="PIRSF009449">
    <property type="entry name" value="DNA_primase_large_subunit"/>
    <property type="match status" value="1"/>
</dbReference>
<evidence type="ECO:0000256" key="5">
    <source>
        <dbReference type="ARBA" id="ARBA00022705"/>
    </source>
</evidence>
<accession>A0A0J7KPA8</accession>
<dbReference type="PANTHER" id="PTHR10537:SF3">
    <property type="entry name" value="DNA PRIMASE LARGE SUBUNIT"/>
    <property type="match status" value="1"/>
</dbReference>
<dbReference type="OrthoDB" id="421393at2759"/>
<feature type="compositionally biased region" description="Polar residues" evidence="12">
    <location>
        <begin position="494"/>
        <end position="504"/>
    </location>
</feature>
<protein>
    <recommendedName>
        <fullName evidence="2 10">DNA primase large subunit</fullName>
    </recommendedName>
</protein>
<proteinExistence type="inferred from homology"/>
<evidence type="ECO:0000313" key="14">
    <source>
        <dbReference type="EMBL" id="KMQ92091.1"/>
    </source>
</evidence>